<dbReference type="RefSeq" id="XP_662993.1">
    <property type="nucleotide sequence ID" value="XM_657901.1"/>
</dbReference>
<accession>C8VGN4</accession>
<protein>
    <submittedName>
        <fullName evidence="1">Uncharacterized protein</fullName>
    </submittedName>
</protein>
<organism evidence="1 2">
    <name type="scientific">Emericella nidulans (strain FGSC A4 / ATCC 38163 / CBS 112.46 / NRRL 194 / M139)</name>
    <name type="common">Aspergillus nidulans</name>
    <dbReference type="NCBI Taxonomy" id="227321"/>
    <lineage>
        <taxon>Eukaryota</taxon>
        <taxon>Fungi</taxon>
        <taxon>Dikarya</taxon>
        <taxon>Ascomycota</taxon>
        <taxon>Pezizomycotina</taxon>
        <taxon>Eurotiomycetes</taxon>
        <taxon>Eurotiomycetidae</taxon>
        <taxon>Eurotiales</taxon>
        <taxon>Aspergillaceae</taxon>
        <taxon>Aspergillus</taxon>
        <taxon>Aspergillus subgen. Nidulantes</taxon>
    </lineage>
</organism>
<dbReference type="InParanoid" id="Q5B241"/>
<dbReference type="AlphaFoldDB" id="Q5B241"/>
<dbReference type="InterPro" id="IPR035959">
    <property type="entry name" value="RutC-like_sf"/>
</dbReference>
<dbReference type="KEGG" id="ani:ANIA_05389"/>
<accession>Q5B241</accession>
<dbReference type="EMBL" id="BN001305">
    <property type="protein sequence ID" value="CBF81988.1"/>
    <property type="molecule type" value="Genomic_DNA"/>
</dbReference>
<gene>
    <name evidence="1" type="ORF">ANIA_05389</name>
</gene>
<dbReference type="Proteomes" id="UP000000560">
    <property type="component" value="Chromosome V"/>
</dbReference>
<reference evidence="2" key="2">
    <citation type="journal article" date="2009" name="Fungal Genet. Biol.">
        <title>The 2008 update of the Aspergillus nidulans genome annotation: a community effort.</title>
        <authorList>
            <person name="Wortman J.R."/>
            <person name="Gilsenan J.M."/>
            <person name="Joardar V."/>
            <person name="Deegan J."/>
            <person name="Clutterbuck J."/>
            <person name="Andersen M.R."/>
            <person name="Archer D."/>
            <person name="Bencina M."/>
            <person name="Braus G."/>
            <person name="Coutinho P."/>
            <person name="von Dohren H."/>
            <person name="Doonan J."/>
            <person name="Driessen A.J."/>
            <person name="Durek P."/>
            <person name="Espeso E."/>
            <person name="Fekete E."/>
            <person name="Flipphi M."/>
            <person name="Estrada C.G."/>
            <person name="Geysens S."/>
            <person name="Goldman G."/>
            <person name="de Groot P.W."/>
            <person name="Hansen K."/>
            <person name="Harris S.D."/>
            <person name="Heinekamp T."/>
            <person name="Helmstaedt K."/>
            <person name="Henrissat B."/>
            <person name="Hofmann G."/>
            <person name="Homan T."/>
            <person name="Horio T."/>
            <person name="Horiuchi H."/>
            <person name="James S."/>
            <person name="Jones M."/>
            <person name="Karaffa L."/>
            <person name="Karanyi Z."/>
            <person name="Kato M."/>
            <person name="Keller N."/>
            <person name="Kelly D.E."/>
            <person name="Kiel J.A."/>
            <person name="Kim J.M."/>
            <person name="van der Klei I.J."/>
            <person name="Klis F.M."/>
            <person name="Kovalchuk A."/>
            <person name="Krasevec N."/>
            <person name="Kubicek C.P."/>
            <person name="Liu B."/>
            <person name="Maccabe A."/>
            <person name="Meyer V."/>
            <person name="Mirabito P."/>
            <person name="Miskei M."/>
            <person name="Mos M."/>
            <person name="Mullins J."/>
            <person name="Nelson D.R."/>
            <person name="Nielsen J."/>
            <person name="Oakley B.R."/>
            <person name="Osmani S.A."/>
            <person name="Pakula T."/>
            <person name="Paszewski A."/>
            <person name="Paulsen I."/>
            <person name="Pilsyk S."/>
            <person name="Pocsi I."/>
            <person name="Punt P.J."/>
            <person name="Ram A.F."/>
            <person name="Ren Q."/>
            <person name="Robellet X."/>
            <person name="Robson G."/>
            <person name="Seiboth B."/>
            <person name="van Solingen P."/>
            <person name="Specht T."/>
            <person name="Sun J."/>
            <person name="Taheri-Talesh N."/>
            <person name="Takeshita N."/>
            <person name="Ussery D."/>
            <person name="vanKuyk P.A."/>
            <person name="Visser H."/>
            <person name="van de Vondervoort P.J."/>
            <person name="de Vries R.P."/>
            <person name="Walton J."/>
            <person name="Xiang X."/>
            <person name="Xiong Y."/>
            <person name="Zeng A.P."/>
            <person name="Brandt B.W."/>
            <person name="Cornell M.J."/>
            <person name="van den Hondel C.A."/>
            <person name="Visser J."/>
            <person name="Oliver S.G."/>
            <person name="Turner G."/>
        </authorList>
    </citation>
    <scope>GENOME REANNOTATION</scope>
    <source>
        <strain evidence="2">FGSC A4 / ATCC 38163 / CBS 112.46 / NRRL 194 / M139</strain>
    </source>
</reference>
<dbReference type="OrthoDB" id="309640at2759"/>
<dbReference type="GeneID" id="2871680"/>
<evidence type="ECO:0000313" key="2">
    <source>
        <dbReference type="Proteomes" id="UP000000560"/>
    </source>
</evidence>
<sequence>MVTVRYICPPNSIPRKCTHIVTAEGAHRTIEIVGQVGLAPDGSLPEDLRRAGPAAFNYLQHAGSPTVTRLRYYVVGYKYPESLAAITAAKRLVTAEDEPLPTSVLVGVPALGHPALLFEVEATAVAKLWGNCKQAVGEKLGEVPGED</sequence>
<dbReference type="Gene3D" id="3.30.1330.40">
    <property type="entry name" value="RutC-like"/>
    <property type="match status" value="1"/>
</dbReference>
<dbReference type="SUPFAM" id="SSF55298">
    <property type="entry name" value="YjgF-like"/>
    <property type="match status" value="1"/>
</dbReference>
<dbReference type="VEuPathDB" id="FungiDB:AN5389"/>
<dbReference type="HOGENOM" id="CLU_1768026_0_0_1"/>
<proteinExistence type="predicted"/>
<keyword evidence="2" id="KW-1185">Reference proteome</keyword>
<reference evidence="2" key="1">
    <citation type="journal article" date="2005" name="Nature">
        <title>Sequencing of Aspergillus nidulans and comparative analysis with A. fumigatus and A. oryzae.</title>
        <authorList>
            <person name="Galagan J.E."/>
            <person name="Calvo S.E."/>
            <person name="Cuomo C."/>
            <person name="Ma L.J."/>
            <person name="Wortman J.R."/>
            <person name="Batzoglou S."/>
            <person name="Lee S.I."/>
            <person name="Basturkmen M."/>
            <person name="Spevak C.C."/>
            <person name="Clutterbuck J."/>
            <person name="Kapitonov V."/>
            <person name="Jurka J."/>
            <person name="Scazzocchio C."/>
            <person name="Farman M."/>
            <person name="Butler J."/>
            <person name="Purcell S."/>
            <person name="Harris S."/>
            <person name="Braus G.H."/>
            <person name="Draht O."/>
            <person name="Busch S."/>
            <person name="D'Enfert C."/>
            <person name="Bouchier C."/>
            <person name="Goldman G.H."/>
            <person name="Bell-Pedersen D."/>
            <person name="Griffiths-Jones S."/>
            <person name="Doonan J.H."/>
            <person name="Yu J."/>
            <person name="Vienken K."/>
            <person name="Pain A."/>
            <person name="Freitag M."/>
            <person name="Selker E.U."/>
            <person name="Archer D.B."/>
            <person name="Penalva M.A."/>
            <person name="Oakley B.R."/>
            <person name="Momany M."/>
            <person name="Tanaka T."/>
            <person name="Kumagai T."/>
            <person name="Asai K."/>
            <person name="Machida M."/>
            <person name="Nierman W.C."/>
            <person name="Denning D.W."/>
            <person name="Caddick M."/>
            <person name="Hynes M."/>
            <person name="Paoletti M."/>
            <person name="Fischer R."/>
            <person name="Miller B."/>
            <person name="Dyer P."/>
            <person name="Sachs M.S."/>
            <person name="Osmani S.A."/>
            <person name="Birren B.W."/>
        </authorList>
    </citation>
    <scope>NUCLEOTIDE SEQUENCE [LARGE SCALE GENOMIC DNA]</scope>
    <source>
        <strain evidence="2">FGSC A4 / ATCC 38163 / CBS 112.46 / NRRL 194 / M139</strain>
    </source>
</reference>
<name>Q5B241_EMENI</name>
<evidence type="ECO:0000313" key="1">
    <source>
        <dbReference type="EMBL" id="CBF81988.1"/>
    </source>
</evidence>